<dbReference type="PRINTS" id="PR00685">
    <property type="entry name" value="TIFACTORIIB"/>
</dbReference>
<evidence type="ECO:0000256" key="2">
    <source>
        <dbReference type="ARBA" id="ARBA00023015"/>
    </source>
</evidence>
<dbReference type="GO" id="GO:0005634">
    <property type="term" value="C:nucleus"/>
    <property type="evidence" value="ECO:0007669"/>
    <property type="project" value="TreeGrafter"/>
</dbReference>
<dbReference type="GO" id="GO:0097550">
    <property type="term" value="C:transcription preinitiation complex"/>
    <property type="evidence" value="ECO:0007669"/>
    <property type="project" value="TreeGrafter"/>
</dbReference>
<dbReference type="GO" id="GO:0070897">
    <property type="term" value="P:transcription preinitiation complex assembly"/>
    <property type="evidence" value="ECO:0007669"/>
    <property type="project" value="InterPro"/>
</dbReference>
<name>A0A7N0ZX08_KALFE</name>
<keyword evidence="2" id="KW-0805">Transcription regulation</keyword>
<dbReference type="Gene3D" id="1.10.472.10">
    <property type="entry name" value="Cyclin-like"/>
    <property type="match status" value="1"/>
</dbReference>
<dbReference type="AlphaFoldDB" id="A0A7N0ZX08"/>
<proteinExistence type="inferred from homology"/>
<dbReference type="Pfam" id="PF00382">
    <property type="entry name" value="TFIIB"/>
    <property type="match status" value="2"/>
</dbReference>
<dbReference type="Gene3D" id="1.10.472.170">
    <property type="match status" value="1"/>
</dbReference>
<dbReference type="SMART" id="SM00385">
    <property type="entry name" value="CYCLIN"/>
    <property type="match status" value="2"/>
</dbReference>
<protein>
    <recommendedName>
        <fullName evidence="5">TFIIB-type domain-containing protein</fullName>
    </recommendedName>
</protein>
<keyword evidence="4" id="KW-0479">Metal-binding</keyword>
<dbReference type="InterPro" id="IPR013150">
    <property type="entry name" value="TFIIB_cyclin"/>
</dbReference>
<organism evidence="6 7">
    <name type="scientific">Kalanchoe fedtschenkoi</name>
    <name type="common">Lavender scallops</name>
    <name type="synonym">South American air plant</name>
    <dbReference type="NCBI Taxonomy" id="63787"/>
    <lineage>
        <taxon>Eukaryota</taxon>
        <taxon>Viridiplantae</taxon>
        <taxon>Streptophyta</taxon>
        <taxon>Embryophyta</taxon>
        <taxon>Tracheophyta</taxon>
        <taxon>Spermatophyta</taxon>
        <taxon>Magnoliopsida</taxon>
        <taxon>eudicotyledons</taxon>
        <taxon>Gunneridae</taxon>
        <taxon>Pentapetalae</taxon>
        <taxon>Saxifragales</taxon>
        <taxon>Crassulaceae</taxon>
        <taxon>Kalanchoe</taxon>
    </lineage>
</organism>
<evidence type="ECO:0000256" key="4">
    <source>
        <dbReference type="PROSITE-ProRule" id="PRU00469"/>
    </source>
</evidence>
<dbReference type="CDD" id="cd20551">
    <property type="entry name" value="CYCLIN_TFIIB_rpt1"/>
    <property type="match status" value="1"/>
</dbReference>
<keyword evidence="3" id="KW-0804">Transcription</keyword>
<reference evidence="6" key="1">
    <citation type="submission" date="2021-01" db="UniProtKB">
        <authorList>
            <consortium name="EnsemblPlants"/>
        </authorList>
    </citation>
    <scope>IDENTIFICATION</scope>
</reference>
<dbReference type="Pfam" id="PF08271">
    <property type="entry name" value="Zn_Ribbon_TF"/>
    <property type="match status" value="1"/>
</dbReference>
<dbReference type="Gramene" id="Kaladp0048s0100.1.v1.1">
    <property type="protein sequence ID" value="Kaladp0048s0100.1.v1.1"/>
    <property type="gene ID" value="Kaladp0048s0100.v1.1"/>
</dbReference>
<sequence length="316" mass="34697">MADTYCPDCKRGTEVVFDHSSGDTICSECGLILESHSIDETSEWRTFANEASDKDPNRVGGPSNPLLQETLLSTVIVKTAGTGAGKGDELFSSNIARWQKSNANNPERSLQTAFSVIGTMCDRLGLVTTIKDQACEIYKKVEDQKPLRGRNQDAICAACLYLACRIENKARTIAEIYSVANGATKKEIGRASDFIKKQLDGEGQAMEVGTVQAGDLLRRFCSNLGMSNQEIKAAHEAVQKAEELDIRRIPKTVAAAVIFIISQLSSNKRSLKDISSTTDVAEGTIKNSYKDLQPFLPRIIPSWYANEDDIRRLARP</sequence>
<evidence type="ECO:0000259" key="5">
    <source>
        <dbReference type="PROSITE" id="PS51134"/>
    </source>
</evidence>
<feature type="domain" description="TFIIB-type" evidence="5">
    <location>
        <begin position="2"/>
        <end position="34"/>
    </location>
</feature>
<dbReference type="GO" id="GO:0017025">
    <property type="term" value="F:TBP-class protein binding"/>
    <property type="evidence" value="ECO:0007669"/>
    <property type="project" value="InterPro"/>
</dbReference>
<dbReference type="SUPFAM" id="SSF57783">
    <property type="entry name" value="Zinc beta-ribbon"/>
    <property type="match status" value="1"/>
</dbReference>
<evidence type="ECO:0000256" key="1">
    <source>
        <dbReference type="ARBA" id="ARBA00010857"/>
    </source>
</evidence>
<dbReference type="InterPro" id="IPR013137">
    <property type="entry name" value="Znf_TFIIB"/>
</dbReference>
<dbReference type="FunFam" id="1.10.472.10:FF:000043">
    <property type="entry name" value="Transcription initiation factor IIB"/>
    <property type="match status" value="1"/>
</dbReference>
<comment type="similarity">
    <text evidence="1">Belongs to the TFIIB family.</text>
</comment>
<dbReference type="PROSITE" id="PS51134">
    <property type="entry name" value="ZF_TFIIB"/>
    <property type="match status" value="1"/>
</dbReference>
<dbReference type="InterPro" id="IPR000812">
    <property type="entry name" value="TFIIB"/>
</dbReference>
<dbReference type="FunFam" id="1.10.472.170:FF:000002">
    <property type="entry name" value="Transcription initiation factor IIB"/>
    <property type="match status" value="1"/>
</dbReference>
<evidence type="ECO:0000256" key="3">
    <source>
        <dbReference type="ARBA" id="ARBA00023163"/>
    </source>
</evidence>
<evidence type="ECO:0000313" key="6">
    <source>
        <dbReference type="EnsemblPlants" id="Kaladp0048s0100.1.v1.1"/>
    </source>
</evidence>
<dbReference type="SUPFAM" id="SSF47954">
    <property type="entry name" value="Cyclin-like"/>
    <property type="match status" value="2"/>
</dbReference>
<dbReference type="InterPro" id="IPR036915">
    <property type="entry name" value="Cyclin-like_sf"/>
</dbReference>
<dbReference type="Proteomes" id="UP000594263">
    <property type="component" value="Unplaced"/>
</dbReference>
<evidence type="ECO:0000313" key="7">
    <source>
        <dbReference type="Proteomes" id="UP000594263"/>
    </source>
</evidence>
<dbReference type="EnsemblPlants" id="Kaladp0048s0100.1.v1.1">
    <property type="protein sequence ID" value="Kaladp0048s0100.1.v1.1"/>
    <property type="gene ID" value="Kaladp0048s0100.v1.1"/>
</dbReference>
<dbReference type="PANTHER" id="PTHR11618:SF81">
    <property type="entry name" value="TRANSCRIPTION INITIATION FACTOR IIB-LIKE"/>
    <property type="match status" value="1"/>
</dbReference>
<dbReference type="OMA" id="RWQNRNS"/>
<dbReference type="InterPro" id="IPR013763">
    <property type="entry name" value="Cyclin-like_dom"/>
</dbReference>
<dbReference type="PANTHER" id="PTHR11618">
    <property type="entry name" value="TRANSCRIPTION INITIATION FACTOR IIB-RELATED"/>
    <property type="match status" value="1"/>
</dbReference>
<accession>A0A7N0ZX08</accession>
<keyword evidence="7" id="KW-1185">Reference proteome</keyword>
<dbReference type="GO" id="GO:0008270">
    <property type="term" value="F:zinc ion binding"/>
    <property type="evidence" value="ECO:0007669"/>
    <property type="project" value="UniProtKB-KW"/>
</dbReference>
<keyword evidence="4" id="KW-0862">Zinc</keyword>
<keyword evidence="4" id="KW-0863">Zinc-finger</keyword>